<evidence type="ECO:0000313" key="2">
    <source>
        <dbReference type="Proteomes" id="UP000272942"/>
    </source>
</evidence>
<gene>
    <name evidence="1" type="ORF">ECPE_LOCUS15631</name>
</gene>
<evidence type="ECO:0000313" key="1">
    <source>
        <dbReference type="EMBL" id="VDP92903.1"/>
    </source>
</evidence>
<evidence type="ECO:0000313" key="3">
    <source>
        <dbReference type="WBParaSite" id="ECPE_0001567101-mRNA-1"/>
    </source>
</evidence>
<proteinExistence type="predicted"/>
<reference evidence="1 2" key="2">
    <citation type="submission" date="2018-11" db="EMBL/GenBank/DDBJ databases">
        <authorList>
            <consortium name="Pathogen Informatics"/>
        </authorList>
    </citation>
    <scope>NUCLEOTIDE SEQUENCE [LARGE SCALE GENOMIC DNA]</scope>
    <source>
        <strain evidence="1 2">Egypt</strain>
    </source>
</reference>
<accession>A0A183B8U6</accession>
<organism evidence="3">
    <name type="scientific">Echinostoma caproni</name>
    <dbReference type="NCBI Taxonomy" id="27848"/>
    <lineage>
        <taxon>Eukaryota</taxon>
        <taxon>Metazoa</taxon>
        <taxon>Spiralia</taxon>
        <taxon>Lophotrochozoa</taxon>
        <taxon>Platyhelminthes</taxon>
        <taxon>Trematoda</taxon>
        <taxon>Digenea</taxon>
        <taxon>Plagiorchiida</taxon>
        <taxon>Echinostomata</taxon>
        <taxon>Echinostomatoidea</taxon>
        <taxon>Echinostomatidae</taxon>
        <taxon>Echinostoma</taxon>
    </lineage>
</organism>
<dbReference type="AlphaFoldDB" id="A0A183B8U6"/>
<dbReference type="WBParaSite" id="ECPE_0001567101-mRNA-1">
    <property type="protein sequence ID" value="ECPE_0001567101-mRNA-1"/>
    <property type="gene ID" value="ECPE_0001567101"/>
</dbReference>
<reference evidence="3" key="1">
    <citation type="submission" date="2016-06" db="UniProtKB">
        <authorList>
            <consortium name="WormBaseParasite"/>
        </authorList>
    </citation>
    <scope>IDENTIFICATION</scope>
</reference>
<dbReference type="EMBL" id="UZAN01061231">
    <property type="protein sequence ID" value="VDP92903.1"/>
    <property type="molecule type" value="Genomic_DNA"/>
</dbReference>
<keyword evidence="2" id="KW-1185">Reference proteome</keyword>
<name>A0A183B8U6_9TREM</name>
<protein>
    <submittedName>
        <fullName evidence="1 3">Uncharacterized protein</fullName>
    </submittedName>
</protein>
<dbReference type="Proteomes" id="UP000272942">
    <property type="component" value="Unassembled WGS sequence"/>
</dbReference>
<sequence length="69" mass="7924">MSETPKYHSTDPQCFERIDHRHVATVELFLLSARVSPSECWRIKPIRKDLEKPCGAESSFVPEGIPQLE</sequence>